<gene>
    <name evidence="2" type="ORF">KC571_04055</name>
</gene>
<accession>A0A955RQI1</accession>
<dbReference type="GO" id="GO:0006799">
    <property type="term" value="P:polyphosphate biosynthetic process"/>
    <property type="evidence" value="ECO:0007669"/>
    <property type="project" value="UniProtKB-ARBA"/>
</dbReference>
<proteinExistence type="predicted"/>
<evidence type="ECO:0000313" key="3">
    <source>
        <dbReference type="Proteomes" id="UP000701698"/>
    </source>
</evidence>
<comment type="caution">
    <text evidence="2">The sequence shown here is derived from an EMBL/GenBank/DDBJ whole genome shotgun (WGS) entry which is preliminary data.</text>
</comment>
<name>A0A955RQI1_UNCKA</name>
<dbReference type="Pfam" id="PF09359">
    <property type="entry name" value="VTC"/>
    <property type="match status" value="1"/>
</dbReference>
<dbReference type="EMBL" id="JAGQKX010000128">
    <property type="protein sequence ID" value="MCA9390553.1"/>
    <property type="molecule type" value="Genomic_DNA"/>
</dbReference>
<sequence length="236" mass="28025">MLNKISWLTKDNEKRYERKYVLPCFSKYQHQHIRSAILSHPANLTERYPMRQVNSLYFDTRDFVTLMDNISGSGNRYKMRLRWYGNTFGIVSGATLEMKAKSGYSGAKLRYHVPDFKLINYDDLESLNSFLLKQELPGFIKSNLPWYKPVLINSYKRCYFENEMSQIRLTLDSDLTYYSVLLSHQFTEYMTDRNQLILEVKYPLSKQNQVKSLMQLFPYRLNRKSKYVSGIQATFS</sequence>
<reference evidence="2" key="2">
    <citation type="journal article" date="2021" name="Microbiome">
        <title>Successional dynamics and alternative stable states in a saline activated sludge microbial community over 9 years.</title>
        <authorList>
            <person name="Wang Y."/>
            <person name="Ye J."/>
            <person name="Ju F."/>
            <person name="Liu L."/>
            <person name="Boyd J.A."/>
            <person name="Deng Y."/>
            <person name="Parks D.H."/>
            <person name="Jiang X."/>
            <person name="Yin X."/>
            <person name="Woodcroft B.J."/>
            <person name="Tyson G.W."/>
            <person name="Hugenholtz P."/>
            <person name="Polz M.F."/>
            <person name="Zhang T."/>
        </authorList>
    </citation>
    <scope>NUCLEOTIDE SEQUENCE</scope>
    <source>
        <strain evidence="2">HKST-UBA01</strain>
    </source>
</reference>
<reference evidence="2" key="1">
    <citation type="submission" date="2020-04" db="EMBL/GenBank/DDBJ databases">
        <authorList>
            <person name="Zhang T."/>
        </authorList>
    </citation>
    <scope>NUCLEOTIDE SEQUENCE</scope>
    <source>
        <strain evidence="2">HKST-UBA01</strain>
    </source>
</reference>
<dbReference type="AlphaFoldDB" id="A0A955RQI1"/>
<protein>
    <submittedName>
        <fullName evidence="2">VTC domain-containing protein</fullName>
    </submittedName>
</protein>
<dbReference type="InterPro" id="IPR018966">
    <property type="entry name" value="VTC_domain"/>
</dbReference>
<dbReference type="Proteomes" id="UP000701698">
    <property type="component" value="Unassembled WGS sequence"/>
</dbReference>
<dbReference type="Gene3D" id="3.20.100.30">
    <property type="entry name" value="VTC, catalytic tunnel domain"/>
    <property type="match status" value="1"/>
</dbReference>
<organism evidence="2 3">
    <name type="scientific">candidate division WWE3 bacterium</name>
    <dbReference type="NCBI Taxonomy" id="2053526"/>
    <lineage>
        <taxon>Bacteria</taxon>
        <taxon>Katanobacteria</taxon>
    </lineage>
</organism>
<feature type="domain" description="VTC" evidence="1">
    <location>
        <begin position="15"/>
        <end position="234"/>
    </location>
</feature>
<evidence type="ECO:0000313" key="2">
    <source>
        <dbReference type="EMBL" id="MCA9390553.1"/>
    </source>
</evidence>
<evidence type="ECO:0000259" key="1">
    <source>
        <dbReference type="Pfam" id="PF09359"/>
    </source>
</evidence>
<dbReference type="InterPro" id="IPR042267">
    <property type="entry name" value="VTC_sf"/>
</dbReference>